<sequence length="142" mass="16027">MKIEQKLYESVIELIEKRYPVGWGGAAAIALEDGSIHTSVAPDVINDSTVVCMETGAILEAHKLNKKVTHSLCVVRDDEKSKFKVLSPCGICQERLFYWGPNVRVAVTLPGQELTFKSLSEVQPYHWTGAYDEYKEKWNILK</sequence>
<dbReference type="EMBL" id="FOXU01000001">
    <property type="protein sequence ID" value="SFP97436.1"/>
    <property type="molecule type" value="Genomic_DNA"/>
</dbReference>
<evidence type="ECO:0000313" key="2">
    <source>
        <dbReference type="Proteomes" id="UP000198734"/>
    </source>
</evidence>
<gene>
    <name evidence="1" type="ORF">SAMN05421670_0497</name>
</gene>
<keyword evidence="2" id="KW-1185">Reference proteome</keyword>
<dbReference type="GO" id="GO:0003824">
    <property type="term" value="F:catalytic activity"/>
    <property type="evidence" value="ECO:0007669"/>
    <property type="project" value="InterPro"/>
</dbReference>
<dbReference type="STRING" id="126156.SAMN05421670_0497"/>
<organism evidence="1 2">
    <name type="scientific">Psychrobacillus psychrotolerans</name>
    <dbReference type="NCBI Taxonomy" id="126156"/>
    <lineage>
        <taxon>Bacteria</taxon>
        <taxon>Bacillati</taxon>
        <taxon>Bacillota</taxon>
        <taxon>Bacilli</taxon>
        <taxon>Bacillales</taxon>
        <taxon>Bacillaceae</taxon>
        <taxon>Psychrobacillus</taxon>
    </lineage>
</organism>
<name>A0A1I5URT1_9BACI</name>
<dbReference type="OrthoDB" id="9795347at2"/>
<reference evidence="2" key="1">
    <citation type="submission" date="2016-10" db="EMBL/GenBank/DDBJ databases">
        <authorList>
            <person name="Varghese N."/>
            <person name="Submissions S."/>
        </authorList>
    </citation>
    <scope>NUCLEOTIDE SEQUENCE [LARGE SCALE GENOMIC DNA]</scope>
    <source>
        <strain evidence="2">DSM 11706</strain>
    </source>
</reference>
<protein>
    <submittedName>
        <fullName evidence="1">Cytidine deaminase</fullName>
    </submittedName>
</protein>
<dbReference type="SUPFAM" id="SSF53927">
    <property type="entry name" value="Cytidine deaminase-like"/>
    <property type="match status" value="1"/>
</dbReference>
<dbReference type="Gene3D" id="3.40.140.10">
    <property type="entry name" value="Cytidine Deaminase, domain 2"/>
    <property type="match status" value="1"/>
</dbReference>
<evidence type="ECO:0000313" key="1">
    <source>
        <dbReference type="EMBL" id="SFP97436.1"/>
    </source>
</evidence>
<dbReference type="CDD" id="cd01283">
    <property type="entry name" value="cytidine_deaminase"/>
    <property type="match status" value="1"/>
</dbReference>
<dbReference type="Proteomes" id="UP000198734">
    <property type="component" value="Unassembled WGS sequence"/>
</dbReference>
<dbReference type="NCBIfam" id="NF006155">
    <property type="entry name" value="PRK08298.1"/>
    <property type="match status" value="1"/>
</dbReference>
<proteinExistence type="predicted"/>
<dbReference type="InterPro" id="IPR016193">
    <property type="entry name" value="Cytidine_deaminase-like"/>
</dbReference>
<dbReference type="RefSeq" id="WP_093533855.1">
    <property type="nucleotide sequence ID" value="NZ_FOXU01000001.1"/>
</dbReference>
<dbReference type="AlphaFoldDB" id="A0A1I5URT1"/>
<accession>A0A1I5URT1</accession>